<dbReference type="PANTHER" id="PTHR30446:SF0">
    <property type="entry name" value="RECOMBINATION PROTEIN RECR"/>
    <property type="match status" value="1"/>
</dbReference>
<accession>A0A3B1D1T9</accession>
<dbReference type="GO" id="GO:0006310">
    <property type="term" value="P:DNA recombination"/>
    <property type="evidence" value="ECO:0007669"/>
    <property type="project" value="InterPro"/>
</dbReference>
<sequence>MSYPKLIENLIEKFVKLPGVGRRSAERMVFWLLNHSTEESQSLADSIIQLKEGLMFCRLCNNLTDTEICLVC</sequence>
<dbReference type="SUPFAM" id="SSF111304">
    <property type="entry name" value="Recombination protein RecR"/>
    <property type="match status" value="1"/>
</dbReference>
<dbReference type="Pfam" id="PF21176">
    <property type="entry name" value="RecR_HhH"/>
    <property type="match status" value="1"/>
</dbReference>
<protein>
    <recommendedName>
        <fullName evidence="1">RecR protein domain-containing protein</fullName>
    </recommendedName>
</protein>
<organism evidence="2">
    <name type="scientific">hydrothermal vent metagenome</name>
    <dbReference type="NCBI Taxonomy" id="652676"/>
    <lineage>
        <taxon>unclassified sequences</taxon>
        <taxon>metagenomes</taxon>
        <taxon>ecological metagenomes</taxon>
    </lineage>
</organism>
<dbReference type="EMBL" id="UOGJ01000111">
    <property type="protein sequence ID" value="VAX36866.1"/>
    <property type="molecule type" value="Genomic_DNA"/>
</dbReference>
<dbReference type="Gene3D" id="1.10.8.420">
    <property type="entry name" value="RecR Domain 1"/>
    <property type="match status" value="1"/>
</dbReference>
<dbReference type="InterPro" id="IPR015967">
    <property type="entry name" value="Rcmb_RecR_Znf"/>
</dbReference>
<proteinExistence type="predicted"/>
<dbReference type="GO" id="GO:0003677">
    <property type="term" value="F:DNA binding"/>
    <property type="evidence" value="ECO:0007669"/>
    <property type="project" value="InterPro"/>
</dbReference>
<gene>
    <name evidence="2" type="ORF">MNBD_UNCLBAC01-1986</name>
</gene>
<feature type="non-terminal residue" evidence="2">
    <location>
        <position position="72"/>
    </location>
</feature>
<dbReference type="GO" id="GO:0006281">
    <property type="term" value="P:DNA repair"/>
    <property type="evidence" value="ECO:0007669"/>
    <property type="project" value="InterPro"/>
</dbReference>
<evidence type="ECO:0000259" key="1">
    <source>
        <dbReference type="Pfam" id="PF02132"/>
    </source>
</evidence>
<dbReference type="AlphaFoldDB" id="A0A3B1D1T9"/>
<dbReference type="InterPro" id="IPR000093">
    <property type="entry name" value="DNA_Rcmb_RecR"/>
</dbReference>
<reference evidence="2" key="1">
    <citation type="submission" date="2018-06" db="EMBL/GenBank/DDBJ databases">
        <authorList>
            <person name="Zhirakovskaya E."/>
        </authorList>
    </citation>
    <scope>NUCLEOTIDE SEQUENCE</scope>
</reference>
<evidence type="ECO:0000313" key="2">
    <source>
        <dbReference type="EMBL" id="VAX36866.1"/>
    </source>
</evidence>
<feature type="domain" description="RecR protein" evidence="1">
    <location>
        <begin position="56"/>
        <end position="72"/>
    </location>
</feature>
<dbReference type="InterPro" id="IPR023627">
    <property type="entry name" value="Rcmb_RecR"/>
</dbReference>
<dbReference type="PANTHER" id="PTHR30446">
    <property type="entry name" value="RECOMBINATION PROTEIN RECR"/>
    <property type="match status" value="1"/>
</dbReference>
<dbReference type="GO" id="GO:0046872">
    <property type="term" value="F:metal ion binding"/>
    <property type="evidence" value="ECO:0007669"/>
    <property type="project" value="InterPro"/>
</dbReference>
<dbReference type="Pfam" id="PF02132">
    <property type="entry name" value="RecR_ZnF"/>
    <property type="match status" value="1"/>
</dbReference>
<name>A0A3B1D1T9_9ZZZZ</name>